<feature type="transmembrane region" description="Helical" evidence="7">
    <location>
        <begin position="202"/>
        <end position="224"/>
    </location>
</feature>
<dbReference type="Pfam" id="PF20684">
    <property type="entry name" value="Fung_rhodopsin"/>
    <property type="match status" value="1"/>
</dbReference>
<feature type="transmembrane region" description="Helical" evidence="7">
    <location>
        <begin position="20"/>
        <end position="38"/>
    </location>
</feature>
<keyword evidence="3 7" id="KW-1133">Transmembrane helix</keyword>
<dbReference type="InterPro" id="IPR049326">
    <property type="entry name" value="Rhodopsin_dom_fungi"/>
</dbReference>
<keyword evidence="10" id="KW-1185">Reference proteome</keyword>
<dbReference type="PANTHER" id="PTHR33048:SF151">
    <property type="entry name" value="INTEGRAL MEMBRANE PROTEIN"/>
    <property type="match status" value="1"/>
</dbReference>
<evidence type="ECO:0000313" key="9">
    <source>
        <dbReference type="EMBL" id="KAF3806268.1"/>
    </source>
</evidence>
<dbReference type="EMBL" id="WVTB01000036">
    <property type="protein sequence ID" value="KAF3806268.1"/>
    <property type="molecule type" value="Genomic_DNA"/>
</dbReference>
<evidence type="ECO:0000256" key="5">
    <source>
        <dbReference type="ARBA" id="ARBA00038359"/>
    </source>
</evidence>
<feature type="transmembrane region" description="Helical" evidence="7">
    <location>
        <begin position="50"/>
        <end position="70"/>
    </location>
</feature>
<comment type="similarity">
    <text evidence="5">Belongs to the SAT4 family.</text>
</comment>
<dbReference type="GeneID" id="69013179"/>
<dbReference type="RefSeq" id="XP_045265427.1">
    <property type="nucleotide sequence ID" value="XM_045406044.1"/>
</dbReference>
<evidence type="ECO:0000256" key="1">
    <source>
        <dbReference type="ARBA" id="ARBA00004141"/>
    </source>
</evidence>
<organism evidence="9 10">
    <name type="scientific">Colletotrichum gloeosporioides</name>
    <name type="common">Anthracnose fungus</name>
    <name type="synonym">Glomerella cingulata</name>
    <dbReference type="NCBI Taxonomy" id="474922"/>
    <lineage>
        <taxon>Eukaryota</taxon>
        <taxon>Fungi</taxon>
        <taxon>Dikarya</taxon>
        <taxon>Ascomycota</taxon>
        <taxon>Pezizomycotina</taxon>
        <taxon>Sordariomycetes</taxon>
        <taxon>Hypocreomycetidae</taxon>
        <taxon>Glomerellales</taxon>
        <taxon>Glomerellaceae</taxon>
        <taxon>Colletotrichum</taxon>
        <taxon>Colletotrichum gloeosporioides species complex</taxon>
    </lineage>
</organism>
<dbReference type="GO" id="GO:0016020">
    <property type="term" value="C:membrane"/>
    <property type="evidence" value="ECO:0007669"/>
    <property type="project" value="UniProtKB-SubCell"/>
</dbReference>
<comment type="caution">
    <text evidence="9">The sequence shown here is derived from an EMBL/GenBank/DDBJ whole genome shotgun (WGS) entry which is preliminary data.</text>
</comment>
<dbReference type="AlphaFoldDB" id="A0A8H4FL37"/>
<reference evidence="9" key="2">
    <citation type="submission" date="2020-03" db="EMBL/GenBank/DDBJ databases">
        <authorList>
            <person name="Fu F.-F."/>
            <person name="Chen J."/>
        </authorList>
    </citation>
    <scope>NUCLEOTIDE SEQUENCE</scope>
    <source>
        <strain evidence="9">Lc1</strain>
    </source>
</reference>
<evidence type="ECO:0000256" key="4">
    <source>
        <dbReference type="ARBA" id="ARBA00023136"/>
    </source>
</evidence>
<feature type="compositionally biased region" description="Low complexity" evidence="6">
    <location>
        <begin position="406"/>
        <end position="419"/>
    </location>
</feature>
<feature type="domain" description="Rhodopsin" evidence="8">
    <location>
        <begin position="34"/>
        <end position="285"/>
    </location>
</feature>
<feature type="transmembrane region" description="Helical" evidence="7">
    <location>
        <begin position="90"/>
        <end position="115"/>
    </location>
</feature>
<dbReference type="InterPro" id="IPR052337">
    <property type="entry name" value="SAT4-like"/>
</dbReference>
<evidence type="ECO:0000313" key="10">
    <source>
        <dbReference type="Proteomes" id="UP000613401"/>
    </source>
</evidence>
<evidence type="ECO:0000256" key="7">
    <source>
        <dbReference type="SAM" id="Phobius"/>
    </source>
</evidence>
<evidence type="ECO:0000256" key="3">
    <source>
        <dbReference type="ARBA" id="ARBA00022989"/>
    </source>
</evidence>
<name>A0A8H4FL37_COLGL</name>
<feature type="transmembrane region" description="Helical" evidence="7">
    <location>
        <begin position="244"/>
        <end position="277"/>
    </location>
</feature>
<gene>
    <name evidence="9" type="ORF">GCG54_00006030</name>
</gene>
<dbReference type="PANTHER" id="PTHR33048">
    <property type="entry name" value="PTH11-LIKE INTEGRAL MEMBRANE PROTEIN (AFU_ORTHOLOGUE AFUA_5G11245)"/>
    <property type="match status" value="1"/>
</dbReference>
<comment type="subcellular location">
    <subcellularLocation>
        <location evidence="1">Membrane</location>
        <topology evidence="1">Multi-pass membrane protein</topology>
    </subcellularLocation>
</comment>
<reference evidence="9" key="1">
    <citation type="journal article" date="2020" name="Phytopathology">
        <title>Genome sequence and comparative analysis of Colletotrichum gloeosporioides isolated from Liriodendron leaves.</title>
        <authorList>
            <person name="Fu F.F."/>
            <person name="Hao Z."/>
            <person name="Wang P."/>
            <person name="Lu Y."/>
            <person name="Xue L.J."/>
            <person name="Wei G."/>
            <person name="Tian Y."/>
            <person name="Baishi H."/>
            <person name="Xu H."/>
            <person name="Shi J."/>
            <person name="Cheng T."/>
            <person name="Wang G."/>
            <person name="Yi Y."/>
            <person name="Chen J."/>
        </authorList>
    </citation>
    <scope>NUCLEOTIDE SEQUENCE</scope>
    <source>
        <strain evidence="9">Lc1</strain>
    </source>
</reference>
<feature type="compositionally biased region" description="Basic and acidic residues" evidence="6">
    <location>
        <begin position="383"/>
        <end position="400"/>
    </location>
</feature>
<evidence type="ECO:0000256" key="2">
    <source>
        <dbReference type="ARBA" id="ARBA00022692"/>
    </source>
</evidence>
<dbReference type="Proteomes" id="UP000613401">
    <property type="component" value="Unassembled WGS sequence"/>
</dbReference>
<feature type="transmembrane region" description="Helical" evidence="7">
    <location>
        <begin position="127"/>
        <end position="151"/>
    </location>
</feature>
<evidence type="ECO:0000256" key="6">
    <source>
        <dbReference type="SAM" id="MobiDB-lite"/>
    </source>
</evidence>
<feature type="compositionally biased region" description="Basic and acidic residues" evidence="6">
    <location>
        <begin position="334"/>
        <end position="348"/>
    </location>
</feature>
<sequence length="419" mass="45527">MADTTVEDPLANRGPELSGTTTALLVLATVFVGLRFWARWTVGFHYGLDDWFMVVGLIVTFMAGALNYAMIAQGLGRHASTLSLDQQVQFLKLLLAFECIYVTAVMFIKISLLLMYRRIFPSRGFKISAMVLGFLTIGWWISIVLVCVFQCTPVAKAYMPWIDGTCIDLKASFIGNAIPNILTDVAILCLPIKEVWRLQVTMVQRISLCFMFLLGGFVLFASIYRFTTIMQFQLTDTTCESFAAYKVLLILTSIGTLATACTWCVVECACGVISACLPTLRPLMVKVSSQFGSIATKYNLSGGQSGGRSGGRATKMGSRGPTELMTIGGTGGKSADRGFKRLGTEDGKYGVTTSVTGRSERGGKGLPDSGSDDDLSLKGGIRIKVDQEVRWGEEQSKYNESKYQPSSRSASSSGLGSRP</sequence>
<accession>A0A8H4FL37</accession>
<protein>
    <recommendedName>
        <fullName evidence="8">Rhodopsin domain-containing protein</fullName>
    </recommendedName>
</protein>
<proteinExistence type="inferred from homology"/>
<keyword evidence="4 7" id="KW-0472">Membrane</keyword>
<evidence type="ECO:0000259" key="8">
    <source>
        <dbReference type="Pfam" id="PF20684"/>
    </source>
</evidence>
<keyword evidence="2 7" id="KW-0812">Transmembrane</keyword>
<feature type="region of interest" description="Disordered" evidence="6">
    <location>
        <begin position="302"/>
        <end position="419"/>
    </location>
</feature>